<name>A0ABZ2BPS7_9RHOB</name>
<evidence type="ECO:0000313" key="1">
    <source>
        <dbReference type="EMBL" id="WVX47999.1"/>
    </source>
</evidence>
<gene>
    <name evidence="1" type="ORF">ROLI_010760</name>
</gene>
<organism evidence="1 2">
    <name type="scientific">Roseobacter fucihabitans</name>
    <dbReference type="NCBI Taxonomy" id="1537242"/>
    <lineage>
        <taxon>Bacteria</taxon>
        <taxon>Pseudomonadati</taxon>
        <taxon>Pseudomonadota</taxon>
        <taxon>Alphaproteobacteria</taxon>
        <taxon>Rhodobacterales</taxon>
        <taxon>Roseobacteraceae</taxon>
        <taxon>Roseobacter</taxon>
    </lineage>
</organism>
<protein>
    <submittedName>
        <fullName evidence="1">Uncharacterized protein</fullName>
    </submittedName>
</protein>
<evidence type="ECO:0000313" key="2">
    <source>
        <dbReference type="Proteomes" id="UP001318682"/>
    </source>
</evidence>
<sequence>MKASRQERTEPSKALYRALRAVSDVTGEHIDILMDQAFGETATLGTDYISNFRRGNIAAGRAMMIHRWLEQNHFDVAQNASPTLFQVNPKSVWELFVEQHAKKAGLRIIPMKREMGILSRTKSAPKTVETLQLGQCFCFELDSPHDGVVVAFEKCKSDWHPLPLGADERRLRALVSEGAQFLPRDDAGKLIELEELQDTGQHQYVFVVSPNNTAPISMKDIAQTSYGEACVFIITVRFVS</sequence>
<dbReference type="Proteomes" id="UP001318682">
    <property type="component" value="Chromosome"/>
</dbReference>
<keyword evidence="2" id="KW-1185">Reference proteome</keyword>
<accession>A0ABZ2BPS7</accession>
<proteinExistence type="predicted"/>
<reference evidence="2" key="1">
    <citation type="submission" date="2024-01" db="EMBL/GenBank/DDBJ databases">
        <title>Roseobacter fucihabitans sp. nov., isolated from the brown alga Fucus spiralis.</title>
        <authorList>
            <person name="Hahnke S."/>
            <person name="Berger M."/>
            <person name="Schlingloff A."/>
            <person name="Athale I."/>
            <person name="Neumann-Schaal M."/>
            <person name="Adenaya A."/>
            <person name="Poehlein A."/>
            <person name="Daniel R."/>
            <person name="Pertersen J."/>
            <person name="Brinkhoff T."/>
        </authorList>
    </citation>
    <scope>NUCLEOTIDE SEQUENCE [LARGE SCALE GENOMIC DNA]</scope>
    <source>
        <strain evidence="2">B14</strain>
    </source>
</reference>
<dbReference type="EMBL" id="CP143423">
    <property type="protein sequence ID" value="WVX47999.1"/>
    <property type="molecule type" value="Genomic_DNA"/>
</dbReference>